<dbReference type="STRING" id="1423801.FD50_GL001464"/>
<proteinExistence type="predicted"/>
<dbReference type="EMBL" id="AZFQ01000052">
    <property type="protein sequence ID" value="KRL97480.1"/>
    <property type="molecule type" value="Genomic_DNA"/>
</dbReference>
<feature type="transmembrane region" description="Helical" evidence="1">
    <location>
        <begin position="37"/>
        <end position="57"/>
    </location>
</feature>
<accession>A0A0R1V2P0</accession>
<dbReference type="Proteomes" id="UP000051166">
    <property type="component" value="Unassembled WGS sequence"/>
</dbReference>
<keyword evidence="1" id="KW-1133">Transmembrane helix</keyword>
<evidence type="ECO:0000313" key="3">
    <source>
        <dbReference type="Proteomes" id="UP000051166"/>
    </source>
</evidence>
<keyword evidence="1" id="KW-0812">Transmembrane</keyword>
<name>A0A0R1V2P0_9LACO</name>
<comment type="caution">
    <text evidence="2">The sequence shown here is derived from an EMBL/GenBank/DDBJ whole genome shotgun (WGS) entry which is preliminary data.</text>
</comment>
<dbReference type="PATRIC" id="fig|1423801.4.peg.1502"/>
<evidence type="ECO:0000313" key="2">
    <source>
        <dbReference type="EMBL" id="KRL97480.1"/>
    </source>
</evidence>
<keyword evidence="1" id="KW-0472">Membrane</keyword>
<keyword evidence="3" id="KW-1185">Reference proteome</keyword>
<feature type="transmembrane region" description="Helical" evidence="1">
    <location>
        <begin position="12"/>
        <end position="31"/>
    </location>
</feature>
<protein>
    <submittedName>
        <fullName evidence="2">Uncharacterized protein</fullName>
    </submittedName>
</protein>
<sequence length="59" mass="6731">MDPKLRAMYIKLLKWSVTTLFFIGARSLVIIPLLNLVIIGCVGYCLLLFGICVYLQLNR</sequence>
<gene>
    <name evidence="2" type="ORF">FD50_GL001464</name>
</gene>
<evidence type="ECO:0000256" key="1">
    <source>
        <dbReference type="SAM" id="Phobius"/>
    </source>
</evidence>
<organism evidence="2 3">
    <name type="scientific">Liquorilactobacillus satsumensis DSM 16230 = JCM 12392</name>
    <dbReference type="NCBI Taxonomy" id="1423801"/>
    <lineage>
        <taxon>Bacteria</taxon>
        <taxon>Bacillati</taxon>
        <taxon>Bacillota</taxon>
        <taxon>Bacilli</taxon>
        <taxon>Lactobacillales</taxon>
        <taxon>Lactobacillaceae</taxon>
        <taxon>Liquorilactobacillus</taxon>
    </lineage>
</organism>
<reference evidence="2 3" key="1">
    <citation type="journal article" date="2015" name="Genome Announc.">
        <title>Expanding the biotechnology potential of lactobacilli through comparative genomics of 213 strains and associated genera.</title>
        <authorList>
            <person name="Sun Z."/>
            <person name="Harris H.M."/>
            <person name="McCann A."/>
            <person name="Guo C."/>
            <person name="Argimon S."/>
            <person name="Zhang W."/>
            <person name="Yang X."/>
            <person name="Jeffery I.B."/>
            <person name="Cooney J.C."/>
            <person name="Kagawa T.F."/>
            <person name="Liu W."/>
            <person name="Song Y."/>
            <person name="Salvetti E."/>
            <person name="Wrobel A."/>
            <person name="Rasinkangas P."/>
            <person name="Parkhill J."/>
            <person name="Rea M.C."/>
            <person name="O'Sullivan O."/>
            <person name="Ritari J."/>
            <person name="Douillard F.P."/>
            <person name="Paul Ross R."/>
            <person name="Yang R."/>
            <person name="Briner A.E."/>
            <person name="Felis G.E."/>
            <person name="de Vos W.M."/>
            <person name="Barrangou R."/>
            <person name="Klaenhammer T.R."/>
            <person name="Caufield P.W."/>
            <person name="Cui Y."/>
            <person name="Zhang H."/>
            <person name="O'Toole P.W."/>
        </authorList>
    </citation>
    <scope>NUCLEOTIDE SEQUENCE [LARGE SCALE GENOMIC DNA]</scope>
    <source>
        <strain evidence="2 3">DSM 16230</strain>
    </source>
</reference>
<dbReference type="AlphaFoldDB" id="A0A0R1V2P0"/>